<dbReference type="Proteomes" id="UP000614216">
    <property type="component" value="Unassembled WGS sequence"/>
</dbReference>
<name>A0A937FVY2_9BACT</name>
<dbReference type="NCBIfam" id="NF045639">
    <property type="entry name" value="GCX_COOH"/>
    <property type="match status" value="1"/>
</dbReference>
<sequence length="585" mass="61939">MMKLLIKIKTGAPWLVSLGLALMLVFGCSLQTKAQVNLDPNGISSLYWPFTTGSYAGDNIEFSQCDGWGITGENGLGYHGGGNHVAGDYYSEDWALCGGNAANSCGEVINSPMSGEVIFAGFQNEDFGGQVIIKKENFALRIAHLDTVSVSNGANVIEGTKIGYVGDEGTTNCHAHITLYKNIGSPGYNGHLTGLSLLQGGYSLTATGFSDVIKQSYKDTFAANFDFTADILASEPVPNVCNVHPNIQYAFATANSIKLKWGSISDASSYSVSIGELGFYQSGITGTELTVVNGNLQPATTYSVVVCLDCNNEQPYCTGGQVTTGSTDTGNCPPSSISVNAEHTAITISGLSPSNGYIARYTESGTSNWRDTDITDFNVTSNSIIVDNLTGGASYDLEVLRQCGGNTWSLATVVNNIQLVSAGELPVNVVGITCGVVEASGTITVNDLIVEGCEVTCAASQEVIFSTGFEVQSGGVCNAYINDMPSGSGNQRMATADVENDSEAKNTFTVYPNPHQGQFTLQFGEGMDEEGTLKIFDPQGRLFFLQNNVSTGQPISLNLSGSGKGMYFIYFITKSGTEVRQVVYE</sequence>
<dbReference type="PROSITE" id="PS51257">
    <property type="entry name" value="PROKAR_LIPOPROTEIN"/>
    <property type="match status" value="1"/>
</dbReference>
<dbReference type="RefSeq" id="WP_202855541.1">
    <property type="nucleotide sequence ID" value="NZ_JAEUGD010000021.1"/>
</dbReference>
<dbReference type="PANTHER" id="PTHR21666:SF270">
    <property type="entry name" value="MUREIN HYDROLASE ACTIVATOR ENVC"/>
    <property type="match status" value="1"/>
</dbReference>
<dbReference type="InterPro" id="IPR011055">
    <property type="entry name" value="Dup_hybrid_motif"/>
</dbReference>
<dbReference type="PANTHER" id="PTHR21666">
    <property type="entry name" value="PEPTIDASE-RELATED"/>
    <property type="match status" value="1"/>
</dbReference>
<dbReference type="InterPro" id="IPR055015">
    <property type="entry name" value="GCX_COOH"/>
</dbReference>
<dbReference type="CDD" id="cd12797">
    <property type="entry name" value="M23_peptidase"/>
    <property type="match status" value="1"/>
</dbReference>
<dbReference type="InterPro" id="IPR026444">
    <property type="entry name" value="Secre_tail"/>
</dbReference>
<comment type="caution">
    <text evidence="3">The sequence shown here is derived from an EMBL/GenBank/DDBJ whole genome shotgun (WGS) entry which is preliminary data.</text>
</comment>
<evidence type="ECO:0000259" key="1">
    <source>
        <dbReference type="Pfam" id="PF01551"/>
    </source>
</evidence>
<dbReference type="AlphaFoldDB" id="A0A937FVY2"/>
<evidence type="ECO:0000313" key="3">
    <source>
        <dbReference type="EMBL" id="MBL6445993.1"/>
    </source>
</evidence>
<dbReference type="Pfam" id="PF18962">
    <property type="entry name" value="Por_Secre_tail"/>
    <property type="match status" value="1"/>
</dbReference>
<dbReference type="GO" id="GO:0004222">
    <property type="term" value="F:metalloendopeptidase activity"/>
    <property type="evidence" value="ECO:0007669"/>
    <property type="project" value="TreeGrafter"/>
</dbReference>
<evidence type="ECO:0000259" key="2">
    <source>
        <dbReference type="Pfam" id="PF18962"/>
    </source>
</evidence>
<dbReference type="EMBL" id="JAEUGD010000021">
    <property type="protein sequence ID" value="MBL6445993.1"/>
    <property type="molecule type" value="Genomic_DNA"/>
</dbReference>
<dbReference type="NCBIfam" id="TIGR04183">
    <property type="entry name" value="Por_Secre_tail"/>
    <property type="match status" value="1"/>
</dbReference>
<dbReference type="Gene3D" id="2.70.70.10">
    <property type="entry name" value="Glucose Permease (Domain IIA)"/>
    <property type="match status" value="1"/>
</dbReference>
<proteinExistence type="predicted"/>
<dbReference type="Pfam" id="PF01551">
    <property type="entry name" value="Peptidase_M23"/>
    <property type="match status" value="1"/>
</dbReference>
<dbReference type="SUPFAM" id="SSF51261">
    <property type="entry name" value="Duplicated hybrid motif"/>
    <property type="match status" value="1"/>
</dbReference>
<dbReference type="InterPro" id="IPR016047">
    <property type="entry name" value="M23ase_b-sheet_dom"/>
</dbReference>
<gene>
    <name evidence="3" type="ORF">JMN32_06715</name>
</gene>
<keyword evidence="4" id="KW-1185">Reference proteome</keyword>
<evidence type="ECO:0000313" key="4">
    <source>
        <dbReference type="Proteomes" id="UP000614216"/>
    </source>
</evidence>
<feature type="domain" description="M23ase beta-sheet core" evidence="1">
    <location>
        <begin position="102"/>
        <end position="182"/>
    </location>
</feature>
<dbReference type="SUPFAM" id="SSF49265">
    <property type="entry name" value="Fibronectin type III"/>
    <property type="match status" value="1"/>
</dbReference>
<dbReference type="InterPro" id="IPR036116">
    <property type="entry name" value="FN3_sf"/>
</dbReference>
<organism evidence="3 4">
    <name type="scientific">Fulvivirga marina</name>
    <dbReference type="NCBI Taxonomy" id="2494733"/>
    <lineage>
        <taxon>Bacteria</taxon>
        <taxon>Pseudomonadati</taxon>
        <taxon>Bacteroidota</taxon>
        <taxon>Cytophagia</taxon>
        <taxon>Cytophagales</taxon>
        <taxon>Fulvivirgaceae</taxon>
        <taxon>Fulvivirga</taxon>
    </lineage>
</organism>
<protein>
    <submittedName>
        <fullName evidence="3">Peptidoglycan DD-metalloendopeptidase family protein</fullName>
    </submittedName>
</protein>
<dbReference type="InterPro" id="IPR050570">
    <property type="entry name" value="Cell_wall_metabolism_enzyme"/>
</dbReference>
<reference evidence="3" key="1">
    <citation type="submission" date="2021-01" db="EMBL/GenBank/DDBJ databases">
        <title>Fulvivirga kasyanovii gen. nov., sp nov., a novel member of the phylum Bacteroidetes isolated from seawater in a mussel farm.</title>
        <authorList>
            <person name="Zhao L.-H."/>
            <person name="Wang Z.-J."/>
        </authorList>
    </citation>
    <scope>NUCLEOTIDE SEQUENCE</scope>
    <source>
        <strain evidence="3">29W222</strain>
    </source>
</reference>
<dbReference type="CDD" id="cd00063">
    <property type="entry name" value="FN3"/>
    <property type="match status" value="1"/>
</dbReference>
<accession>A0A937FVY2</accession>
<feature type="domain" description="Secretion system C-terminal sorting" evidence="2">
    <location>
        <begin position="510"/>
        <end position="581"/>
    </location>
</feature>
<dbReference type="InterPro" id="IPR003961">
    <property type="entry name" value="FN3_dom"/>
</dbReference>